<reference evidence="1" key="1">
    <citation type="journal article" date="2014" name="Front. Microbiol.">
        <title>High frequency of phylogenetically diverse reductive dehalogenase-homologous genes in deep subseafloor sedimentary metagenomes.</title>
        <authorList>
            <person name="Kawai M."/>
            <person name="Futagami T."/>
            <person name="Toyoda A."/>
            <person name="Takaki Y."/>
            <person name="Nishi S."/>
            <person name="Hori S."/>
            <person name="Arai W."/>
            <person name="Tsubouchi T."/>
            <person name="Morono Y."/>
            <person name="Uchiyama I."/>
            <person name="Ito T."/>
            <person name="Fujiyama A."/>
            <person name="Inagaki F."/>
            <person name="Takami H."/>
        </authorList>
    </citation>
    <scope>NUCLEOTIDE SEQUENCE</scope>
    <source>
        <strain evidence="1">Expedition CK06-06</strain>
    </source>
</reference>
<gene>
    <name evidence="1" type="ORF">S01H4_44870</name>
</gene>
<comment type="caution">
    <text evidence="1">The sequence shown here is derived from an EMBL/GenBank/DDBJ whole genome shotgun (WGS) entry which is preliminary data.</text>
</comment>
<name>X1CED3_9ZZZZ</name>
<proteinExistence type="predicted"/>
<accession>X1CED3</accession>
<protein>
    <submittedName>
        <fullName evidence="1">Uncharacterized protein</fullName>
    </submittedName>
</protein>
<sequence length="34" mass="3445">AGKGVNYNALSEPLEDAATGLDAAWGVRAKLSKA</sequence>
<dbReference type="EMBL" id="BART01024927">
    <property type="protein sequence ID" value="GAG94628.1"/>
    <property type="molecule type" value="Genomic_DNA"/>
</dbReference>
<evidence type="ECO:0000313" key="1">
    <source>
        <dbReference type="EMBL" id="GAG94628.1"/>
    </source>
</evidence>
<organism evidence="1">
    <name type="scientific">marine sediment metagenome</name>
    <dbReference type="NCBI Taxonomy" id="412755"/>
    <lineage>
        <taxon>unclassified sequences</taxon>
        <taxon>metagenomes</taxon>
        <taxon>ecological metagenomes</taxon>
    </lineage>
</organism>
<feature type="non-terminal residue" evidence="1">
    <location>
        <position position="1"/>
    </location>
</feature>
<dbReference type="AlphaFoldDB" id="X1CED3"/>